<dbReference type="InterPro" id="IPR016197">
    <property type="entry name" value="Chromo-like_dom_sf"/>
</dbReference>
<feature type="compositionally biased region" description="Low complexity" evidence="3">
    <location>
        <begin position="210"/>
        <end position="223"/>
    </location>
</feature>
<dbReference type="SMART" id="SM00355">
    <property type="entry name" value="ZnF_C2H2"/>
    <property type="match status" value="2"/>
</dbReference>
<feature type="coiled-coil region" evidence="2">
    <location>
        <begin position="618"/>
        <end position="652"/>
    </location>
</feature>
<evidence type="ECO:0000259" key="4">
    <source>
        <dbReference type="PROSITE" id="PS50013"/>
    </source>
</evidence>
<feature type="region of interest" description="Disordered" evidence="3">
    <location>
        <begin position="666"/>
        <end position="736"/>
    </location>
</feature>
<organism evidence="6 7">
    <name type="scientific">Naematelia encephala</name>
    <dbReference type="NCBI Taxonomy" id="71784"/>
    <lineage>
        <taxon>Eukaryota</taxon>
        <taxon>Fungi</taxon>
        <taxon>Dikarya</taxon>
        <taxon>Basidiomycota</taxon>
        <taxon>Agaricomycotina</taxon>
        <taxon>Tremellomycetes</taxon>
        <taxon>Tremellales</taxon>
        <taxon>Naemateliaceae</taxon>
        <taxon>Naematelia</taxon>
    </lineage>
</organism>
<dbReference type="PROSITE" id="PS00028">
    <property type="entry name" value="ZINC_FINGER_C2H2_1"/>
    <property type="match status" value="1"/>
</dbReference>
<evidence type="ECO:0008006" key="8">
    <source>
        <dbReference type="Google" id="ProtNLM"/>
    </source>
</evidence>
<gene>
    <name evidence="6" type="ORF">BCR39DRAFT_586920</name>
</gene>
<keyword evidence="1" id="KW-0479">Metal-binding</keyword>
<keyword evidence="1" id="KW-0862">Zinc</keyword>
<dbReference type="PROSITE" id="PS50157">
    <property type="entry name" value="ZINC_FINGER_C2H2_2"/>
    <property type="match status" value="1"/>
</dbReference>
<evidence type="ECO:0000313" key="6">
    <source>
        <dbReference type="EMBL" id="ORY32586.1"/>
    </source>
</evidence>
<feature type="region of interest" description="Disordered" evidence="3">
    <location>
        <begin position="1"/>
        <end position="20"/>
    </location>
</feature>
<evidence type="ECO:0000259" key="5">
    <source>
        <dbReference type="PROSITE" id="PS50157"/>
    </source>
</evidence>
<dbReference type="GO" id="GO:0006338">
    <property type="term" value="P:chromatin remodeling"/>
    <property type="evidence" value="ECO:0007669"/>
    <property type="project" value="UniProtKB-ARBA"/>
</dbReference>
<feature type="coiled-coil region" evidence="2">
    <location>
        <begin position="499"/>
        <end position="558"/>
    </location>
</feature>
<dbReference type="InterPro" id="IPR000953">
    <property type="entry name" value="Chromo/chromo_shadow_dom"/>
</dbReference>
<comment type="caution">
    <text evidence="6">The sequence shown here is derived from an EMBL/GenBank/DDBJ whole genome shotgun (WGS) entry which is preliminary data.</text>
</comment>
<accession>A0A1Y2BD00</accession>
<dbReference type="SUPFAM" id="SSF54160">
    <property type="entry name" value="Chromo domain-like"/>
    <property type="match status" value="1"/>
</dbReference>
<feature type="compositionally biased region" description="Acidic residues" evidence="3">
    <location>
        <begin position="671"/>
        <end position="685"/>
    </location>
</feature>
<feature type="compositionally biased region" description="Polar residues" evidence="3">
    <location>
        <begin position="136"/>
        <end position="154"/>
    </location>
</feature>
<dbReference type="InParanoid" id="A0A1Y2BD00"/>
<feature type="region of interest" description="Disordered" evidence="3">
    <location>
        <begin position="102"/>
        <end position="296"/>
    </location>
</feature>
<sequence>MPRRELSPPSFSETQFDPSGSGEIWTVICILDERGQRNSGEYLVQWDGLDPETGKLWEATWERRRNCKADSIKDWKDRKAANPSIVGMEGKWWKGRAAAERRCQAEAEKSKKRKANSVTGDGRGKRRRNGHERGPSHSTSTTSKIQPSSPTSIEEVNEAGISRLTRQRTKKTQSVEPVPIPVDRKTATLSPSTSVARPVVEIERHRARLDPPYVSSDSSSPLPKNNGDETFIPDSSLSSPSIPRQKRIRQPLVPIASDEAVAVPSPVLPAQGAEPDRPRELGPVPQPSPSIFHPYLDRADTSTQSNRSIPQSQTDPIVDFSSPARALRSQVVPATQMGPPPGDIAESHDVKIENGSPPPRTITRYIDGEEVIVVVSESPETQSYAGSKDLLDESQQVIVTIDVETYEVQPESLPGVAEQAVQLGDDDADLEYLESVDEPSAEDGEKYPTGHSCQWLGCDESFASAEELAAHVQAHAVLNVPESAEDISLPPNEASAPPIDDRDDRIAALETENEELQRRLASASSSKKTMTNDLTFVRQQYEEASTRAVEEVRAAEALRAQNALLKEQLTVGLKQKDLHYQAVQQQRGDEAKQLRMQLKVYQDQATITDKIRQRAVMYPKIRIENTELKEKLLEAERRATMLAERNESLSEQIEWYRAKQMGVLDNVDRTSEEEDDYGSMSDTDEASSSVHGVSNPADIGYATRNSHITSSGDVFTSSQIGRPSQGSGFDLTGEEEADEVVIGADERWYTCTARDAEVECRVITRTAAGMRAHAKLHIQNAFQLASL</sequence>
<reference evidence="6 7" key="1">
    <citation type="submission" date="2016-07" db="EMBL/GenBank/DDBJ databases">
        <title>Pervasive Adenine N6-methylation of Active Genes in Fungi.</title>
        <authorList>
            <consortium name="DOE Joint Genome Institute"/>
            <person name="Mondo S.J."/>
            <person name="Dannebaum R.O."/>
            <person name="Kuo R.C."/>
            <person name="Labutti K."/>
            <person name="Haridas S."/>
            <person name="Kuo A."/>
            <person name="Salamov A."/>
            <person name="Ahrendt S.R."/>
            <person name="Lipzen A."/>
            <person name="Sullivan W."/>
            <person name="Andreopoulos W.B."/>
            <person name="Clum A."/>
            <person name="Lindquist E."/>
            <person name="Daum C."/>
            <person name="Ramamoorthy G.K."/>
            <person name="Gryganskyi A."/>
            <person name="Culley D."/>
            <person name="Magnuson J.K."/>
            <person name="James T.Y."/>
            <person name="O'Malley M.A."/>
            <person name="Stajich J.E."/>
            <person name="Spatafora J.W."/>
            <person name="Visel A."/>
            <person name="Grigoriev I.V."/>
        </authorList>
    </citation>
    <scope>NUCLEOTIDE SEQUENCE [LARGE SCALE GENOMIC DNA]</scope>
    <source>
        <strain evidence="6 7">68-887.2</strain>
    </source>
</reference>
<protein>
    <recommendedName>
        <fullName evidence="8">C2H2-type domain-containing protein</fullName>
    </recommendedName>
</protein>
<proteinExistence type="predicted"/>
<feature type="compositionally biased region" description="Polar residues" evidence="3">
    <location>
        <begin position="703"/>
        <end position="727"/>
    </location>
</feature>
<dbReference type="PROSITE" id="PS50013">
    <property type="entry name" value="CHROMO_2"/>
    <property type="match status" value="1"/>
</dbReference>
<keyword evidence="7" id="KW-1185">Reference proteome</keyword>
<dbReference type="InterPro" id="IPR013087">
    <property type="entry name" value="Znf_C2H2_type"/>
</dbReference>
<evidence type="ECO:0000256" key="2">
    <source>
        <dbReference type="SAM" id="Coils"/>
    </source>
</evidence>
<feature type="domain" description="Chromo" evidence="4">
    <location>
        <begin position="25"/>
        <end position="66"/>
    </location>
</feature>
<dbReference type="Gene3D" id="2.40.50.40">
    <property type="match status" value="1"/>
</dbReference>
<keyword evidence="2" id="KW-0175">Coiled coil</keyword>
<name>A0A1Y2BD00_9TREE</name>
<evidence type="ECO:0000256" key="1">
    <source>
        <dbReference type="PROSITE-ProRule" id="PRU00042"/>
    </source>
</evidence>
<dbReference type="STRING" id="71784.A0A1Y2BD00"/>
<feature type="compositionally biased region" description="Polar residues" evidence="3">
    <location>
        <begin position="9"/>
        <end position="18"/>
    </location>
</feature>
<dbReference type="EMBL" id="MCFC01000009">
    <property type="protein sequence ID" value="ORY32586.1"/>
    <property type="molecule type" value="Genomic_DNA"/>
</dbReference>
<keyword evidence="1" id="KW-0863">Zinc-finger</keyword>
<dbReference type="OrthoDB" id="3647690at2759"/>
<feature type="domain" description="C2H2-type" evidence="5">
    <location>
        <begin position="451"/>
        <end position="476"/>
    </location>
</feature>
<evidence type="ECO:0000313" key="7">
    <source>
        <dbReference type="Proteomes" id="UP000193986"/>
    </source>
</evidence>
<feature type="region of interest" description="Disordered" evidence="3">
    <location>
        <begin position="333"/>
        <end position="360"/>
    </location>
</feature>
<dbReference type="GO" id="GO:0008270">
    <property type="term" value="F:zinc ion binding"/>
    <property type="evidence" value="ECO:0007669"/>
    <property type="project" value="UniProtKB-KW"/>
</dbReference>
<feature type="compositionally biased region" description="Low complexity" evidence="3">
    <location>
        <begin position="232"/>
        <end position="243"/>
    </location>
</feature>
<evidence type="ECO:0000256" key="3">
    <source>
        <dbReference type="SAM" id="MobiDB-lite"/>
    </source>
</evidence>
<dbReference type="AlphaFoldDB" id="A0A1Y2BD00"/>
<dbReference type="Proteomes" id="UP000193986">
    <property type="component" value="Unassembled WGS sequence"/>
</dbReference>